<accession>A0AAD7VQ31</accession>
<keyword evidence="3" id="KW-1185">Reference proteome</keyword>
<evidence type="ECO:0000313" key="2">
    <source>
        <dbReference type="EMBL" id="KAJ8097104.1"/>
    </source>
</evidence>
<dbReference type="Proteomes" id="UP001217417">
    <property type="component" value="Unassembled WGS sequence"/>
</dbReference>
<evidence type="ECO:0000313" key="3">
    <source>
        <dbReference type="Proteomes" id="UP001217417"/>
    </source>
</evidence>
<dbReference type="InterPro" id="IPR007138">
    <property type="entry name" value="ABM_dom"/>
</dbReference>
<dbReference type="InterPro" id="IPR011008">
    <property type="entry name" value="Dimeric_a/b-barrel"/>
</dbReference>
<dbReference type="PANTHER" id="PTHR37811:SF2">
    <property type="entry name" value="ABM DOMAIN-CONTAINING PROTEIN"/>
    <property type="match status" value="1"/>
</dbReference>
<dbReference type="Pfam" id="PF03992">
    <property type="entry name" value="ABM"/>
    <property type="match status" value="1"/>
</dbReference>
<evidence type="ECO:0000259" key="1">
    <source>
        <dbReference type="Pfam" id="PF03992"/>
    </source>
</evidence>
<dbReference type="SUPFAM" id="SSF54909">
    <property type="entry name" value="Dimeric alpha+beta barrel"/>
    <property type="match status" value="1"/>
</dbReference>
<comment type="caution">
    <text evidence="2">The sequence shown here is derived from an EMBL/GenBank/DDBJ whole genome shotgun (WGS) entry which is preliminary data.</text>
</comment>
<protein>
    <recommendedName>
        <fullName evidence="1">ABM domain-containing protein</fullName>
    </recommendedName>
</protein>
<dbReference type="RefSeq" id="XP_056040554.1">
    <property type="nucleotide sequence ID" value="XM_056188759.1"/>
</dbReference>
<name>A0AAD7VQ31_9ASCO</name>
<gene>
    <name evidence="2" type="ORF">POJ06DRAFT_262527</name>
</gene>
<feature type="domain" description="ABM" evidence="1">
    <location>
        <begin position="27"/>
        <end position="85"/>
    </location>
</feature>
<reference evidence="2" key="1">
    <citation type="submission" date="2023-03" db="EMBL/GenBank/DDBJ databases">
        <title>Near-Complete genome sequence of Lipomyces tetrasporous NRRL Y-64009, an oleaginous yeast capable of growing on lignocellulosic hydrolysates.</title>
        <authorList>
            <consortium name="Lawrence Berkeley National Laboratory"/>
            <person name="Jagtap S.S."/>
            <person name="Liu J.-J."/>
            <person name="Walukiewicz H.E."/>
            <person name="Pangilinan J."/>
            <person name="Lipzen A."/>
            <person name="Ahrendt S."/>
            <person name="Koriabine M."/>
            <person name="Cobaugh K."/>
            <person name="Salamov A."/>
            <person name="Yoshinaga Y."/>
            <person name="Ng V."/>
            <person name="Daum C."/>
            <person name="Grigoriev I.V."/>
            <person name="Slininger P.J."/>
            <person name="Dien B.S."/>
            <person name="Jin Y.-S."/>
            <person name="Rao C.V."/>
        </authorList>
    </citation>
    <scope>NUCLEOTIDE SEQUENCE</scope>
    <source>
        <strain evidence="2">NRRL Y-64009</strain>
    </source>
</reference>
<sequence>MVSTQLLEPPYYAVIFTSLLPMQADAKEYGETSSEIFGLAQGQPGFLGIDSVRDAGGQGVTISYWRTLDDVTDFRKIATHRHAQQRGREAFYERYEVRVAKVEKEYAWRRKEDGRGEYLKT</sequence>
<proteinExistence type="predicted"/>
<organism evidence="2 3">
    <name type="scientific">Lipomyces tetrasporus</name>
    <dbReference type="NCBI Taxonomy" id="54092"/>
    <lineage>
        <taxon>Eukaryota</taxon>
        <taxon>Fungi</taxon>
        <taxon>Dikarya</taxon>
        <taxon>Ascomycota</taxon>
        <taxon>Saccharomycotina</taxon>
        <taxon>Lipomycetes</taxon>
        <taxon>Lipomycetales</taxon>
        <taxon>Lipomycetaceae</taxon>
        <taxon>Lipomyces</taxon>
    </lineage>
</organism>
<dbReference type="PANTHER" id="PTHR37811">
    <property type="entry name" value="BLL5343 PROTEIN"/>
    <property type="match status" value="1"/>
</dbReference>
<dbReference type="GeneID" id="80883925"/>
<dbReference type="EMBL" id="JARPMG010000012">
    <property type="protein sequence ID" value="KAJ8097104.1"/>
    <property type="molecule type" value="Genomic_DNA"/>
</dbReference>
<dbReference type="AlphaFoldDB" id="A0AAD7VQ31"/>
<dbReference type="Gene3D" id="3.30.70.100">
    <property type="match status" value="1"/>
</dbReference>
<dbReference type="InterPro" id="IPR052936">
    <property type="entry name" value="Jasmonate_Hydroxylase-like"/>
</dbReference>